<protein>
    <recommendedName>
        <fullName evidence="4">P-loop containing nucleoside triphosphate hydrolase protein</fullName>
    </recommendedName>
</protein>
<dbReference type="Gene3D" id="3.40.50.300">
    <property type="entry name" value="P-loop containing nucleotide triphosphate hydrolases"/>
    <property type="match status" value="1"/>
</dbReference>
<dbReference type="GO" id="GO:0043047">
    <property type="term" value="F:single-stranded telomeric DNA binding"/>
    <property type="evidence" value="ECO:0007669"/>
    <property type="project" value="TreeGrafter"/>
</dbReference>
<dbReference type="GO" id="GO:0000794">
    <property type="term" value="C:condensed nuclear chromosome"/>
    <property type="evidence" value="ECO:0007669"/>
    <property type="project" value="TreeGrafter"/>
</dbReference>
<dbReference type="OrthoDB" id="18797at2759"/>
<evidence type="ECO:0000313" key="3">
    <source>
        <dbReference type="Proteomes" id="UP000242180"/>
    </source>
</evidence>
<gene>
    <name evidence="2" type="ORF">BCR43DRAFT_260939</name>
</gene>
<reference evidence="2 3" key="1">
    <citation type="submission" date="2016-07" db="EMBL/GenBank/DDBJ databases">
        <title>Pervasive Adenine N6-methylation of Active Genes in Fungi.</title>
        <authorList>
            <consortium name="DOE Joint Genome Institute"/>
            <person name="Mondo S.J."/>
            <person name="Dannebaum R.O."/>
            <person name="Kuo R.C."/>
            <person name="Labutti K."/>
            <person name="Haridas S."/>
            <person name="Kuo A."/>
            <person name="Salamov A."/>
            <person name="Ahrendt S.R."/>
            <person name="Lipzen A."/>
            <person name="Sullivan W."/>
            <person name="Andreopoulos W.B."/>
            <person name="Clum A."/>
            <person name="Lindquist E."/>
            <person name="Daum C."/>
            <person name="Ramamoorthy G.K."/>
            <person name="Gryganskyi A."/>
            <person name="Culley D."/>
            <person name="Magnuson J.K."/>
            <person name="James T.Y."/>
            <person name="O'Malley M.A."/>
            <person name="Stajich J.E."/>
            <person name="Spatafora J.W."/>
            <person name="Visel A."/>
            <person name="Grigoriev I.V."/>
        </authorList>
    </citation>
    <scope>NUCLEOTIDE SEQUENCE [LARGE SCALE GENOMIC DNA]</scope>
    <source>
        <strain evidence="2 3">NRRL 2496</strain>
    </source>
</reference>
<dbReference type="GO" id="GO:0051880">
    <property type="term" value="F:G-quadruplex DNA binding"/>
    <property type="evidence" value="ECO:0007669"/>
    <property type="project" value="TreeGrafter"/>
</dbReference>
<dbReference type="PANTHER" id="PTHR18867:SF12">
    <property type="entry name" value="DNA REPAIR PROTEIN RAD50"/>
    <property type="match status" value="1"/>
</dbReference>
<dbReference type="GO" id="GO:0007004">
    <property type="term" value="P:telomere maintenance via telomerase"/>
    <property type="evidence" value="ECO:0007669"/>
    <property type="project" value="TreeGrafter"/>
</dbReference>
<evidence type="ECO:0000256" key="1">
    <source>
        <dbReference type="SAM" id="Coils"/>
    </source>
</evidence>
<dbReference type="InParanoid" id="A0A1X2HGS9"/>
<dbReference type="PANTHER" id="PTHR18867">
    <property type="entry name" value="RAD50"/>
    <property type="match status" value="1"/>
</dbReference>
<dbReference type="OMA" id="LARCEQD"/>
<dbReference type="GO" id="GO:0070192">
    <property type="term" value="P:chromosome organization involved in meiotic cell cycle"/>
    <property type="evidence" value="ECO:0007669"/>
    <property type="project" value="TreeGrafter"/>
</dbReference>
<dbReference type="InterPro" id="IPR027417">
    <property type="entry name" value="P-loop_NTPase"/>
</dbReference>
<dbReference type="STRING" id="13706.A0A1X2HGS9"/>
<keyword evidence="1" id="KW-0175">Coiled coil</keyword>
<comment type="caution">
    <text evidence="2">The sequence shown here is derived from an EMBL/GenBank/DDBJ whole genome shotgun (WGS) entry which is preliminary data.</text>
</comment>
<dbReference type="EMBL" id="MCGN01000004">
    <property type="protein sequence ID" value="ORY98092.1"/>
    <property type="molecule type" value="Genomic_DNA"/>
</dbReference>
<evidence type="ECO:0000313" key="2">
    <source>
        <dbReference type="EMBL" id="ORY98092.1"/>
    </source>
</evidence>
<dbReference type="SUPFAM" id="SSF52540">
    <property type="entry name" value="P-loop containing nucleoside triphosphate hydrolases"/>
    <property type="match status" value="1"/>
</dbReference>
<dbReference type="GO" id="GO:0030870">
    <property type="term" value="C:Mre11 complex"/>
    <property type="evidence" value="ECO:0007669"/>
    <property type="project" value="TreeGrafter"/>
</dbReference>
<dbReference type="GO" id="GO:0006302">
    <property type="term" value="P:double-strand break repair"/>
    <property type="evidence" value="ECO:0007669"/>
    <property type="project" value="TreeGrafter"/>
</dbReference>
<feature type="coiled-coil region" evidence="1">
    <location>
        <begin position="179"/>
        <end position="276"/>
    </location>
</feature>
<evidence type="ECO:0008006" key="4">
    <source>
        <dbReference type="Google" id="ProtNLM"/>
    </source>
</evidence>
<dbReference type="GO" id="GO:0003691">
    <property type="term" value="F:double-stranded telomeric DNA binding"/>
    <property type="evidence" value="ECO:0007669"/>
    <property type="project" value="TreeGrafter"/>
</dbReference>
<name>A0A1X2HGS9_SYNRA</name>
<sequence>MGRLRKEINQLKHDIQRLEGELLETGSTRTVSDCQRELEALSDQSRSTRRSIKRLHETREVEIRRQQNAENVVRDMREKVTAAEYKVKARERIEKQIEKIQADYREQMRRSRETELDADTLSSRIEKASRVLHDAKQVWNEKIESAQNDVLQSTQALERIDLLTAEILNYMENSGHETLQTMLSEKKEHEARAEELTRKLATAAQQLREFEKEMMDRQGIERELNDHIRYHDYQKDLARCEQDLQRLQAEQGNFSLMSYEQDMEKLKRNQQRLFTQRGSLQGEIKEIDVRIQTCQDDLSTDYANVEQDYQRQFLSVKGKELAVEDLDKNTKALEQAIMRYHTVKMEDLNKLIRELWVNIYTGGDIDYIAIRSDNEGSPSNRSYNYRLVMFKKGQEMIMRGRCSAGQKVLTSIIVRLALADTFGVNCGILALDEPTTNLDRDNIKSLAEQLSRFGIYALGPV</sequence>
<keyword evidence="3" id="KW-1185">Reference proteome</keyword>
<organism evidence="2 3">
    <name type="scientific">Syncephalastrum racemosum</name>
    <name type="common">Filamentous fungus</name>
    <dbReference type="NCBI Taxonomy" id="13706"/>
    <lineage>
        <taxon>Eukaryota</taxon>
        <taxon>Fungi</taxon>
        <taxon>Fungi incertae sedis</taxon>
        <taxon>Mucoromycota</taxon>
        <taxon>Mucoromycotina</taxon>
        <taxon>Mucoromycetes</taxon>
        <taxon>Mucorales</taxon>
        <taxon>Syncephalastraceae</taxon>
        <taxon>Syncephalastrum</taxon>
    </lineage>
</organism>
<dbReference type="Proteomes" id="UP000242180">
    <property type="component" value="Unassembled WGS sequence"/>
</dbReference>
<dbReference type="AlphaFoldDB" id="A0A1X2HGS9"/>
<accession>A0A1X2HGS9</accession>
<proteinExistence type="predicted"/>
<dbReference type="GO" id="GO:0000722">
    <property type="term" value="P:telomere maintenance via recombination"/>
    <property type="evidence" value="ECO:0007669"/>
    <property type="project" value="TreeGrafter"/>
</dbReference>